<keyword evidence="1" id="KW-1188">Viral release from host cell</keyword>
<feature type="coiled-coil region" evidence="2">
    <location>
        <begin position="1629"/>
        <end position="1704"/>
    </location>
</feature>
<name>A0A3F2ZYR1_CLOB6</name>
<dbReference type="NCBIfam" id="TIGR01760">
    <property type="entry name" value="tape_meas_TP901"/>
    <property type="match status" value="1"/>
</dbReference>
<organism evidence="4 5">
    <name type="scientific">Clostridium botulinum (strain 657 / Type Ba4)</name>
    <dbReference type="NCBI Taxonomy" id="515621"/>
    <lineage>
        <taxon>Bacteria</taxon>
        <taxon>Bacillati</taxon>
        <taxon>Bacillota</taxon>
        <taxon>Clostridia</taxon>
        <taxon>Eubacteriales</taxon>
        <taxon>Clostridiaceae</taxon>
        <taxon>Clostridium</taxon>
    </lineage>
</organism>
<evidence type="ECO:0000313" key="5">
    <source>
        <dbReference type="Proteomes" id="UP000002333"/>
    </source>
</evidence>
<protein>
    <submittedName>
        <fullName evidence="4">Phage tail tape measure protein, family, core region</fullName>
    </submittedName>
</protein>
<dbReference type="KEGG" id="cbi:CLJ_B2517"/>
<dbReference type="PANTHER" id="PTHR37813">
    <property type="entry name" value="FELS-2 PROPHAGE PROTEIN"/>
    <property type="match status" value="1"/>
</dbReference>
<dbReference type="RefSeq" id="WP_012721428.1">
    <property type="nucleotide sequence ID" value="NC_012658.1"/>
</dbReference>
<feature type="domain" description="Phage tail tape measure protein" evidence="3">
    <location>
        <begin position="343"/>
        <end position="531"/>
    </location>
</feature>
<accession>A0A3F2ZYR1</accession>
<reference evidence="4 5" key="1">
    <citation type="journal article" date="2007" name="PLoS ONE">
        <title>Analysis of the neurotoxin complex genes in Clostridium botulinum A1-A4 and B1 strains: BoNT/A3, /Ba4 and /B1 clusters are located within plasmids.</title>
        <authorList>
            <person name="Smith T.J."/>
            <person name="Hill K.K."/>
            <person name="Foley B.T."/>
            <person name="Detter J.C."/>
            <person name="Munk A.C."/>
            <person name="Bruce D.C."/>
            <person name="Doggett N.A."/>
            <person name="Smith L.A."/>
            <person name="Marks J.D."/>
            <person name="Xie G."/>
            <person name="Brettin T.S."/>
        </authorList>
    </citation>
    <scope>NUCLEOTIDE SEQUENCE [LARGE SCALE GENOMIC DNA]</scope>
    <source>
        <strain evidence="5">657 / Type Ba4</strain>
    </source>
</reference>
<dbReference type="EMBL" id="CP001083">
    <property type="protein sequence ID" value="ACQ55161.1"/>
    <property type="molecule type" value="Genomic_DNA"/>
</dbReference>
<dbReference type="InterPro" id="IPR010090">
    <property type="entry name" value="Phage_tape_meas"/>
</dbReference>
<evidence type="ECO:0000256" key="2">
    <source>
        <dbReference type="SAM" id="Coils"/>
    </source>
</evidence>
<feature type="coiled-coil region" evidence="2">
    <location>
        <begin position="1509"/>
        <end position="1536"/>
    </location>
</feature>
<evidence type="ECO:0000313" key="4">
    <source>
        <dbReference type="EMBL" id="ACQ55161.1"/>
    </source>
</evidence>
<dbReference type="Proteomes" id="UP000002333">
    <property type="component" value="Chromosome"/>
</dbReference>
<reference evidence="5" key="2">
    <citation type="submission" date="2008-05" db="EMBL/GenBank/DDBJ databases">
        <title>Genome sequence of Clostridium botulinum Ba4 strain 657.</title>
        <authorList>
            <person name="Shrivastava S."/>
            <person name="Brown J.L."/>
            <person name="Bruce D."/>
            <person name="Detter C."/>
            <person name="Munk C."/>
            <person name="Smith L.A."/>
            <person name="Smith T.J."/>
            <person name="Sutton G."/>
            <person name="Brettin T.S."/>
        </authorList>
    </citation>
    <scope>NUCLEOTIDE SEQUENCE [LARGE SCALE GENOMIC DNA]</scope>
    <source>
        <strain evidence="5">657 / Type Ba4</strain>
    </source>
</reference>
<evidence type="ECO:0000259" key="3">
    <source>
        <dbReference type="Pfam" id="PF10145"/>
    </source>
</evidence>
<gene>
    <name evidence="4" type="ordered locus">CLJ_B2517</name>
</gene>
<proteinExistence type="predicted"/>
<dbReference type="Pfam" id="PF10145">
    <property type="entry name" value="PhageMin_Tail"/>
    <property type="match status" value="1"/>
</dbReference>
<keyword evidence="2" id="KW-0175">Coiled coil</keyword>
<dbReference type="PANTHER" id="PTHR37813:SF1">
    <property type="entry name" value="FELS-2 PROPHAGE PROTEIN"/>
    <property type="match status" value="1"/>
</dbReference>
<feature type="coiled-coil region" evidence="2">
    <location>
        <begin position="76"/>
        <end position="257"/>
    </location>
</feature>
<evidence type="ECO:0000256" key="1">
    <source>
        <dbReference type="ARBA" id="ARBA00022612"/>
    </source>
</evidence>
<feature type="coiled-coil region" evidence="2">
    <location>
        <begin position="1760"/>
        <end position="1811"/>
    </location>
</feature>
<sequence>MNSISIGLGSIYSDLELRLDKFESSVTKAIQGFYKLQTGTEKASSIMDKSVYTAVSNIEKSYKLWENANKSSGKSLEDSSKKIEAYKSSMKLLDDEIKKCEKNLEDIGKECGKNSKEYENYKSHVLDLKLKHAELSNELQKESKTIYTVAEHMKRLDESYQKTSLQINNIEKSYKLFDLTQEKTGKGIFDNSKKVESLKKEMNLLGDAIKKHESLLKVIEQEYGKNSKEAEEYKGKILDLKIAHANLGEELKKTEKETSTFAGRLKILGDEFEKIDKKYETFDKVGDKLQGIGNKLTTHVTLPIIGAGTAATKFAFDFESGAAKVSTIADTTKVPIETLKKGVIDLSNKTGMSTKELNESLYQAISGSVDTAKAVDFLDVAVKAAKGGFTETSTAVDGLTTVLNSYGLEADKATDISNQMLITQNLGKTTFGELASAVGKVTPIAASLGIKTEELFSSLASTTAQGLATAESVTALKAAMSNIIKPSKEAGEAAEQLGIDFSVSALQSKGWMGFLQDVKKGLSNAGPEFDKLSQSMSDNAHKMLELENAGKKGTKEYKELSKAQKNASKDLERMAQAADSPVSAMATMFGSVEGLNSILMLTSENGIAKYNASMQEMQTNTTALEDAYNKMEESTETKFVKAMNKAKNSLMELGIKALPIVEKGINLISKFADWMNKLSPATQEFIIKTVLASATLGPFISGLGGAVKGVGNLLKTGKDLGIFFGIFKETKKVSTAVEGVGKAAELAGGAKGLGLFAGGLGSVAGIALPVAGGIAAVGGAIYLAHKNTQYLNDSCIKSAEDMGTMETAMAGLNGHVIHTNKQLEEMNVKHREWSKKVSPETQKALDGIANKIANYNMEVEGAAKLDKLADAETGRKLNAKLDDICNNAINKIKSKQPEIKKVLEDSFKADGIDANEKKILDSLNKSGDNQVKKVKEIKKKILDLEKRASKETGDVRQKTLKEVEKLTQQIGSIEMKNTVKSKEELLAAQADFNARMKNLDMEGVSKLMESKAKARDSEVKKTKENYDKQIEYLKLYSKDADKETQKAIEAKITQLEEAKEKEIGVENKKYQGFLDAAIEKYPQLINYLDLQHGTILNKEEQQTQRELNNYSWKMDGMRNITQNGYYKIQDRVTGAMHNCYVEVDKATGQIVGTWDLSTGQVYGNPIKAREDIDKDLKNGVPFQEITKKYNKEQIAIADNHLKANADINYNLFDWIRDAHSNAQSWLSEHPFIASVVQQVLHPNGGPIPGKWTGTSYFEGGLTWVDEDGSELIQLPGKGPKLVDLPKGTKIFNNTQSNSMKERLSKKQVKNSKGYAAGTDFAEAGIHEVAEDGFEIVASRQYRLFNGGEKVFNNKESKKILTSLLGDNKANNNPEDIAKEAMSEAKESVSVNPRVGVSESVMKDRLARQLNWGANSKKEYQKYLEFIDQLNKEEIEKSKEYLKEDYDNRSKSIEDRLRILKNENSIELQTEKARIDSQIAYYQKLQKNTKDKNAKANYANQIAALRQYQKQVLNTTKANQKAQVDSLERSKRALKEYYDDGMKLLDKREKEVKKSLKVQENVFNNTINEYNEAIKRLSIDTKDLNQNLLNHQAIVILQGEKIKELQNRYKELAKTFGYTAEETIKAKKSLEEAKTELINMSNAVDDAKQKIIDAQKEADKKVSDSINNMVDRIKSALKQRYEDELKAQEEHINKELKELDRWKDESIKRIESFYDAKIEAIDKQLVEEDKADKNAEELKKINQLETALEYEHNEFNKIEIQKELNNLLKEREKRIHKEQLEEQKEQLQKEKENELKNINSIYESNRQSLEKQLEDYRSFCAKKTNDAALQAEAERIIMDNNQKEIIELLHSYEEAYQQAGQSLGEKLVEGFRPKIEELKDMIASIQESFEVARNSALNSMVAQSSAINSIQPYSSNASSTSIDNSRSVVNHNSFTFNSPRALSPSEMMRKNEVTIRNLNFSTS</sequence>